<organism evidence="2">
    <name type="scientific">Hyperionvirus sp</name>
    <dbReference type="NCBI Taxonomy" id="2487770"/>
    <lineage>
        <taxon>Viruses</taxon>
        <taxon>Varidnaviria</taxon>
        <taxon>Bamfordvirae</taxon>
        <taxon>Nucleocytoviricota</taxon>
        <taxon>Megaviricetes</taxon>
        <taxon>Imitervirales</taxon>
        <taxon>Mimiviridae</taxon>
        <taxon>Klosneuvirinae</taxon>
    </lineage>
</organism>
<feature type="transmembrane region" description="Helical" evidence="1">
    <location>
        <begin position="266"/>
        <end position="284"/>
    </location>
</feature>
<keyword evidence="1" id="KW-1133">Transmembrane helix</keyword>
<proteinExistence type="predicted"/>
<gene>
    <name evidence="2" type="ORF">Hyperionvirus22_8</name>
</gene>
<name>A0A3G5AAS1_9VIRU</name>
<dbReference type="EMBL" id="MK072404">
    <property type="protein sequence ID" value="AYV84307.1"/>
    <property type="molecule type" value="Genomic_DNA"/>
</dbReference>
<evidence type="ECO:0000256" key="1">
    <source>
        <dbReference type="SAM" id="Phobius"/>
    </source>
</evidence>
<keyword evidence="1" id="KW-0812">Transmembrane</keyword>
<accession>A0A3G5AAS1</accession>
<keyword evidence="1" id="KW-0472">Membrane</keyword>
<evidence type="ECO:0000313" key="2">
    <source>
        <dbReference type="EMBL" id="AYV84307.1"/>
    </source>
</evidence>
<reference evidence="2" key="1">
    <citation type="submission" date="2018-10" db="EMBL/GenBank/DDBJ databases">
        <title>Hidden diversity of soil giant viruses.</title>
        <authorList>
            <person name="Schulz F."/>
            <person name="Alteio L."/>
            <person name="Goudeau D."/>
            <person name="Ryan E.M."/>
            <person name="Malmstrom R.R."/>
            <person name="Blanchard J."/>
            <person name="Woyke T."/>
        </authorList>
    </citation>
    <scope>NUCLEOTIDE SEQUENCE</scope>
    <source>
        <strain evidence="2">HYV1</strain>
    </source>
</reference>
<protein>
    <submittedName>
        <fullName evidence="2">Uncharacterized protein</fullName>
    </submittedName>
</protein>
<sequence>MSADPLTNNFNLHLLFDAYIASNLGNTSSIALGYFNNSITTFLIENKEEHFVKSTNELLKKSLTVNQNMEQLLTELTIIYDFTTFWEVEKQYDELFTKFSGSSIARALNISIFALEIKPHITPSDVIDKVLVETYIRSILKYVVENNLLVNKSLIIPSGYINRTTRSGHAIGLYYNKLENYTLAIANSGAGIHYHKSDGSRYEVIIEKNEIPLETLSNILVENYLATGVIDKTYTVEKYYERVLIPYISPLRSDVPEKRYFHEPQISGSCTFFGFFYIFYYYFLKRDKTPYSTNGTYMRKPKQPRTF</sequence>